<name>I7MJF8_TETTS</name>
<dbReference type="Proteomes" id="UP000009168">
    <property type="component" value="Unassembled WGS sequence"/>
</dbReference>
<reference evidence="2" key="1">
    <citation type="journal article" date="2006" name="PLoS Biol.">
        <title>Macronuclear genome sequence of the ciliate Tetrahymena thermophila, a model eukaryote.</title>
        <authorList>
            <person name="Eisen J.A."/>
            <person name="Coyne R.S."/>
            <person name="Wu M."/>
            <person name="Wu D."/>
            <person name="Thiagarajan M."/>
            <person name="Wortman J.R."/>
            <person name="Badger J.H."/>
            <person name="Ren Q."/>
            <person name="Amedeo P."/>
            <person name="Jones K.M."/>
            <person name="Tallon L.J."/>
            <person name="Delcher A.L."/>
            <person name="Salzberg S.L."/>
            <person name="Silva J.C."/>
            <person name="Haas B.J."/>
            <person name="Majoros W.H."/>
            <person name="Farzad M."/>
            <person name="Carlton J.M."/>
            <person name="Smith R.K. Jr."/>
            <person name="Garg J."/>
            <person name="Pearlman R.E."/>
            <person name="Karrer K.M."/>
            <person name="Sun L."/>
            <person name="Manning G."/>
            <person name="Elde N.C."/>
            <person name="Turkewitz A.P."/>
            <person name="Asai D.J."/>
            <person name="Wilkes D.E."/>
            <person name="Wang Y."/>
            <person name="Cai H."/>
            <person name="Collins K."/>
            <person name="Stewart B.A."/>
            <person name="Lee S.R."/>
            <person name="Wilamowska K."/>
            <person name="Weinberg Z."/>
            <person name="Ruzzo W.L."/>
            <person name="Wloga D."/>
            <person name="Gaertig J."/>
            <person name="Frankel J."/>
            <person name="Tsao C.-C."/>
            <person name="Gorovsky M.A."/>
            <person name="Keeling P.J."/>
            <person name="Waller R.F."/>
            <person name="Patron N.J."/>
            <person name="Cherry J.M."/>
            <person name="Stover N.A."/>
            <person name="Krieger C.J."/>
            <person name="del Toro C."/>
            <person name="Ryder H.F."/>
            <person name="Williamson S.C."/>
            <person name="Barbeau R.A."/>
            <person name="Hamilton E.P."/>
            <person name="Orias E."/>
        </authorList>
    </citation>
    <scope>NUCLEOTIDE SEQUENCE [LARGE SCALE GENOMIC DNA]</scope>
    <source>
        <strain evidence="2">SB210</strain>
    </source>
</reference>
<dbReference type="KEGG" id="tet:TTHERM_00327170"/>
<protein>
    <submittedName>
        <fullName evidence="1">Uncharacterized protein</fullName>
    </submittedName>
</protein>
<sequence>MCDSLDSSQLISSFNQTSDTSREFLQALNQDKQDSENDKNNKKLICKSQIKQAQKYQARIELFNNLLSNNNDSMHLFVGLQITPDGVMRYNYSTDYLCFGYSQQQIFKIVDDKDLDIVNIVYQRNCKISQTSFDEALATIQKIPNIPYEYAKNVLEETHKAVYFVYEKIIGTEINDQVLMKKEEDLLAFLQYFAQILQNYKQENPNKMYWYILTRINYVVQNSEIIHSGFSKAYLNLLGIDADTFTKIFLRGKKIDLIQNRFDIYLQSLLGLEVIDNTITCKNNEIDTFIVTFDGFPIKITQKKVCTCFSEKIQEGRFSDFGFNITEIDVDIDSLKQLIDYRQRAFQNTKFLNIDDFIRRELSYQFEDVEYSIQSQNFIEKYYKENVQKIKKIEKQYKSHSYKKAQYKDISN</sequence>
<organism evidence="1 2">
    <name type="scientific">Tetrahymena thermophila (strain SB210)</name>
    <dbReference type="NCBI Taxonomy" id="312017"/>
    <lineage>
        <taxon>Eukaryota</taxon>
        <taxon>Sar</taxon>
        <taxon>Alveolata</taxon>
        <taxon>Ciliophora</taxon>
        <taxon>Intramacronucleata</taxon>
        <taxon>Oligohymenophorea</taxon>
        <taxon>Hymenostomatida</taxon>
        <taxon>Tetrahymenina</taxon>
        <taxon>Tetrahymenidae</taxon>
        <taxon>Tetrahymena</taxon>
    </lineage>
</organism>
<dbReference type="HOGENOM" id="CLU_046948_0_0_1"/>
<gene>
    <name evidence="1" type="ORF">TTHERM_00327170</name>
</gene>
<dbReference type="AlphaFoldDB" id="I7MJF8"/>
<evidence type="ECO:0000313" key="1">
    <source>
        <dbReference type="EMBL" id="EAS06235.1"/>
    </source>
</evidence>
<dbReference type="GeneID" id="7830620"/>
<keyword evidence="2" id="KW-1185">Reference proteome</keyword>
<proteinExistence type="predicted"/>
<dbReference type="EMBL" id="GG662299">
    <property type="protein sequence ID" value="EAS06235.1"/>
    <property type="molecule type" value="Genomic_DNA"/>
</dbReference>
<dbReference type="InParanoid" id="I7MJF8"/>
<evidence type="ECO:0000313" key="2">
    <source>
        <dbReference type="Proteomes" id="UP000009168"/>
    </source>
</evidence>
<accession>I7MJF8</accession>
<dbReference type="RefSeq" id="XP_001026480.1">
    <property type="nucleotide sequence ID" value="XM_001026480.1"/>
</dbReference>